<comment type="caution">
    <text evidence="2">The sequence shown here is derived from an EMBL/GenBank/DDBJ whole genome shotgun (WGS) entry which is preliminary data.</text>
</comment>
<sequence length="318" mass="36416">MRFGVQCPQPIFAQDPQMHIRFFVFSYNRGEYLQNCIDSIRQCAPGHPITVMDDQSSDPQTRQVLERLSEHCQIWSPKGNEGQSKHGGLYNNMQAALEMADGKGLICFLQDDTQLVRAISPEEITQINAYFENQAKAGFIQPAFIRGCNRATDDAHTHYDAQTGMYFVDRKKRSVGTYYADILITRPDRLKAVDWQFEQREPANEQQAKRHFTPMAYLANPFAAWLPNVPAYRGKVKTWALRRAEVQTGAGFNPVGILSEAESDALARRDKALAPYAEDWLTPLNGEVAKPWIYYPLQGRRWLKRFNNLEVKLRKLLG</sequence>
<evidence type="ECO:0000313" key="3">
    <source>
        <dbReference type="Proteomes" id="UP001501600"/>
    </source>
</evidence>
<dbReference type="CDD" id="cd00761">
    <property type="entry name" value="Glyco_tranf_GTA_type"/>
    <property type="match status" value="1"/>
</dbReference>
<accession>A0ABP9SBP3</accession>
<dbReference type="Pfam" id="PF00535">
    <property type="entry name" value="Glycos_transf_2"/>
    <property type="match status" value="1"/>
</dbReference>
<proteinExistence type="predicted"/>
<dbReference type="EMBL" id="BAABLF010000014">
    <property type="protein sequence ID" value="GAA5192827.1"/>
    <property type="molecule type" value="Genomic_DNA"/>
</dbReference>
<evidence type="ECO:0000259" key="1">
    <source>
        <dbReference type="Pfam" id="PF00535"/>
    </source>
</evidence>
<dbReference type="Proteomes" id="UP001501600">
    <property type="component" value="Unassembled WGS sequence"/>
</dbReference>
<dbReference type="InterPro" id="IPR001173">
    <property type="entry name" value="Glyco_trans_2-like"/>
</dbReference>
<protein>
    <recommendedName>
        <fullName evidence="1">Glycosyltransferase 2-like domain-containing protein</fullName>
    </recommendedName>
</protein>
<name>A0ABP9SBP3_9GAMM</name>
<dbReference type="SUPFAM" id="SSF53448">
    <property type="entry name" value="Nucleotide-diphospho-sugar transferases"/>
    <property type="match status" value="1"/>
</dbReference>
<reference evidence="3" key="1">
    <citation type="journal article" date="2019" name="Int. J. Syst. Evol. Microbiol.">
        <title>The Global Catalogue of Microorganisms (GCM) 10K type strain sequencing project: providing services to taxonomists for standard genome sequencing and annotation.</title>
        <authorList>
            <consortium name="The Broad Institute Genomics Platform"/>
            <consortium name="The Broad Institute Genome Sequencing Center for Infectious Disease"/>
            <person name="Wu L."/>
            <person name="Ma J."/>
        </authorList>
    </citation>
    <scope>NUCLEOTIDE SEQUENCE [LARGE SCALE GENOMIC DNA]</scope>
    <source>
        <strain evidence="3">JCM 18720</strain>
    </source>
</reference>
<gene>
    <name evidence="2" type="ORF">GCM10025772_22880</name>
</gene>
<organism evidence="2 3">
    <name type="scientific">Ferrimonas gelatinilytica</name>
    <dbReference type="NCBI Taxonomy" id="1255257"/>
    <lineage>
        <taxon>Bacteria</taxon>
        <taxon>Pseudomonadati</taxon>
        <taxon>Pseudomonadota</taxon>
        <taxon>Gammaproteobacteria</taxon>
        <taxon>Alteromonadales</taxon>
        <taxon>Ferrimonadaceae</taxon>
        <taxon>Ferrimonas</taxon>
    </lineage>
</organism>
<dbReference type="InterPro" id="IPR029044">
    <property type="entry name" value="Nucleotide-diphossugar_trans"/>
</dbReference>
<dbReference type="Gene3D" id="3.90.550.10">
    <property type="entry name" value="Spore Coat Polysaccharide Biosynthesis Protein SpsA, Chain A"/>
    <property type="match status" value="1"/>
</dbReference>
<feature type="domain" description="Glycosyltransferase 2-like" evidence="1">
    <location>
        <begin position="24"/>
        <end position="159"/>
    </location>
</feature>
<evidence type="ECO:0000313" key="2">
    <source>
        <dbReference type="EMBL" id="GAA5192827.1"/>
    </source>
</evidence>
<keyword evidence="3" id="KW-1185">Reference proteome</keyword>